<dbReference type="EMBL" id="PDXA01000024">
    <property type="protein sequence ID" value="RYN48005.1"/>
    <property type="molecule type" value="Genomic_DNA"/>
</dbReference>
<sequence>MIESPKHMLRDLIKTKDWSAEEEEEEEEEEEDSEKEEDQPRDSYHPWGYTIYRTCYTPESQSRWESLIEAILLGVEGTIPGLRKDETPPRSQLLLSLSPRSSLRRLLV</sequence>
<reference evidence="3" key="1">
    <citation type="submission" date="2017-10" db="EMBL/GenBank/DDBJ databases">
        <authorList>
            <person name="Armitage A.D."/>
            <person name="Barbara D.J."/>
            <person name="Woodhall J.W."/>
            <person name="Sreenivasaprasad S."/>
            <person name="Lane C.R."/>
            <person name="Clarkson J.P."/>
            <person name="Harrison R.J."/>
        </authorList>
    </citation>
    <scope>NUCLEOTIDE SEQUENCE</scope>
    <source>
        <strain evidence="3">FERA 635</strain>
    </source>
</reference>
<keyword evidence="5" id="KW-1185">Reference proteome</keyword>
<feature type="compositionally biased region" description="Basic and acidic residues" evidence="1">
    <location>
        <begin position="1"/>
        <end position="19"/>
    </location>
</feature>
<evidence type="ECO:0000313" key="2">
    <source>
        <dbReference type="EMBL" id="RYN48005.1"/>
    </source>
</evidence>
<dbReference type="AlphaFoldDB" id="A0A4Q4MCC8"/>
<evidence type="ECO:0000256" key="1">
    <source>
        <dbReference type="SAM" id="MobiDB-lite"/>
    </source>
</evidence>
<reference evidence="2" key="3">
    <citation type="journal article" date="2019" name="J. ISSAAS">
        <title>Genomics, evolutionary history and diagnostics of the Alternaria alternata species group including apple and Asian pear pathotypes.</title>
        <authorList>
            <person name="Armitage A.D."/>
            <person name="Cockerton H.M."/>
            <person name="Sreenivasaprasad S."/>
            <person name="Woodhall J."/>
            <person name="Lane C."/>
            <person name="Harrison R.J."/>
            <person name="Clarkson J.P."/>
        </authorList>
    </citation>
    <scope>NUCLEOTIDE SEQUENCE</scope>
    <source>
        <strain evidence="2">FERA 1082</strain>
    </source>
</reference>
<dbReference type="Proteomes" id="UP000292402">
    <property type="component" value="Unassembled WGS sequence"/>
</dbReference>
<dbReference type="EMBL" id="PDXF01000021">
    <property type="protein sequence ID" value="RYO00050.1"/>
    <property type="molecule type" value="Genomic_DNA"/>
</dbReference>
<name>A0A4Q4MCC8_9PLEO</name>
<evidence type="ECO:0000313" key="5">
    <source>
        <dbReference type="Proteomes" id="UP000293195"/>
    </source>
</evidence>
<feature type="compositionally biased region" description="Acidic residues" evidence="1">
    <location>
        <begin position="20"/>
        <end position="37"/>
    </location>
</feature>
<proteinExistence type="predicted"/>
<organism evidence="2 4">
    <name type="scientific">Alternaria tenuissima</name>
    <dbReference type="NCBI Taxonomy" id="119927"/>
    <lineage>
        <taxon>Eukaryota</taxon>
        <taxon>Fungi</taxon>
        <taxon>Dikarya</taxon>
        <taxon>Ascomycota</taxon>
        <taxon>Pezizomycotina</taxon>
        <taxon>Dothideomycetes</taxon>
        <taxon>Pleosporomycetidae</taxon>
        <taxon>Pleosporales</taxon>
        <taxon>Pleosporineae</taxon>
        <taxon>Pleosporaceae</taxon>
        <taxon>Alternaria</taxon>
        <taxon>Alternaria sect. Alternaria</taxon>
        <taxon>Alternaria alternata complex</taxon>
    </lineage>
</organism>
<reference evidence="4 5" key="2">
    <citation type="journal article" date="2019" name="bioRxiv">
        <title>Genomics, evolutionary history and diagnostics of the Alternaria alternata species group including apple and Asian pear pathotypes.</title>
        <authorList>
            <person name="Armitage A.D."/>
            <person name="Cockerton H.M."/>
            <person name="Sreenivasaprasad S."/>
            <person name="Woodhall J.W."/>
            <person name="Lane C.R."/>
            <person name="Harrison R.J."/>
            <person name="Clarkson J.P."/>
        </authorList>
    </citation>
    <scope>NUCLEOTIDE SEQUENCE [LARGE SCALE GENOMIC DNA]</scope>
    <source>
        <strain evidence="4">FERA 1082</strain>
        <strain evidence="5">FERA 635</strain>
    </source>
</reference>
<protein>
    <submittedName>
        <fullName evidence="2">Uncharacterized protein</fullName>
    </submittedName>
</protein>
<dbReference type="Proteomes" id="UP000293195">
    <property type="component" value="Unassembled WGS sequence"/>
</dbReference>
<feature type="region of interest" description="Disordered" evidence="1">
    <location>
        <begin position="1"/>
        <end position="46"/>
    </location>
</feature>
<evidence type="ECO:0000313" key="3">
    <source>
        <dbReference type="EMBL" id="RYO00050.1"/>
    </source>
</evidence>
<gene>
    <name evidence="2" type="ORF">AA0114_g7403</name>
    <name evidence="3" type="ORF">AA0119_g6399</name>
</gene>
<accession>A0A4Q4MCC8</accession>
<evidence type="ECO:0000313" key="4">
    <source>
        <dbReference type="Proteomes" id="UP000292402"/>
    </source>
</evidence>
<comment type="caution">
    <text evidence="2">The sequence shown here is derived from an EMBL/GenBank/DDBJ whole genome shotgun (WGS) entry which is preliminary data.</text>
</comment>